<comment type="caution">
    <text evidence="2">The sequence shown here is derived from an EMBL/GenBank/DDBJ whole genome shotgun (WGS) entry which is preliminary data.</text>
</comment>
<keyword evidence="1" id="KW-0472">Membrane</keyword>
<dbReference type="OrthoDB" id="6148720at2759"/>
<name>A0A8S3TYG2_MYTED</name>
<sequence length="249" mass="27972">MGENPVDLRRWMITGPEMARLTKEFESTVSDFEVEEDEHHHENKTSVQKSFLKDIWSMVEVMNETPHGKTVSAMKDKISILKSDVSLFSRLYISCQTRGGDLEDFFAHENNINPPALSQHGKMRLGTKSDLLSKCLEPLTTTTCDAPEVDALVIDGAAIVNMLKPSTSRNSWTLKAVILMIVIPSIVLTFVFSFTICTLHVLICDDEYQLAASWIVLGLAATTVYAVGFCFYFKPSELYNFLYLANCLL</sequence>
<feature type="transmembrane region" description="Helical" evidence="1">
    <location>
        <begin position="176"/>
        <end position="203"/>
    </location>
</feature>
<dbReference type="AlphaFoldDB" id="A0A8S3TYG2"/>
<dbReference type="EMBL" id="CAJPWZ010002279">
    <property type="protein sequence ID" value="CAG2234958.1"/>
    <property type="molecule type" value="Genomic_DNA"/>
</dbReference>
<reference evidence="2" key="1">
    <citation type="submission" date="2021-03" db="EMBL/GenBank/DDBJ databases">
        <authorList>
            <person name="Bekaert M."/>
        </authorList>
    </citation>
    <scope>NUCLEOTIDE SEQUENCE</scope>
</reference>
<keyword evidence="3" id="KW-1185">Reference proteome</keyword>
<feature type="transmembrane region" description="Helical" evidence="1">
    <location>
        <begin position="209"/>
        <end position="233"/>
    </location>
</feature>
<evidence type="ECO:0000313" key="2">
    <source>
        <dbReference type="EMBL" id="CAG2234958.1"/>
    </source>
</evidence>
<evidence type="ECO:0000313" key="3">
    <source>
        <dbReference type="Proteomes" id="UP000683360"/>
    </source>
</evidence>
<gene>
    <name evidence="2" type="ORF">MEDL_47546</name>
</gene>
<proteinExistence type="predicted"/>
<accession>A0A8S3TYG2</accession>
<organism evidence="2 3">
    <name type="scientific">Mytilus edulis</name>
    <name type="common">Blue mussel</name>
    <dbReference type="NCBI Taxonomy" id="6550"/>
    <lineage>
        <taxon>Eukaryota</taxon>
        <taxon>Metazoa</taxon>
        <taxon>Spiralia</taxon>
        <taxon>Lophotrochozoa</taxon>
        <taxon>Mollusca</taxon>
        <taxon>Bivalvia</taxon>
        <taxon>Autobranchia</taxon>
        <taxon>Pteriomorphia</taxon>
        <taxon>Mytilida</taxon>
        <taxon>Mytiloidea</taxon>
        <taxon>Mytilidae</taxon>
        <taxon>Mytilinae</taxon>
        <taxon>Mytilus</taxon>
    </lineage>
</organism>
<keyword evidence="1" id="KW-0812">Transmembrane</keyword>
<dbReference type="PANTHER" id="PTHR47018">
    <property type="entry name" value="CXC DOMAIN-CONTAINING PROTEIN-RELATED"/>
    <property type="match status" value="1"/>
</dbReference>
<evidence type="ECO:0000256" key="1">
    <source>
        <dbReference type="SAM" id="Phobius"/>
    </source>
</evidence>
<dbReference type="Proteomes" id="UP000683360">
    <property type="component" value="Unassembled WGS sequence"/>
</dbReference>
<protein>
    <submittedName>
        <fullName evidence="2">Uncharacterized protein</fullName>
    </submittedName>
</protein>
<keyword evidence="1" id="KW-1133">Transmembrane helix</keyword>